<protein>
    <submittedName>
        <fullName evidence="2">Uncharacterized protein</fullName>
    </submittedName>
</protein>
<evidence type="ECO:0000313" key="2">
    <source>
        <dbReference type="EMBL" id="SPF77386.1"/>
    </source>
</evidence>
<dbReference type="Proteomes" id="UP000244911">
    <property type="component" value="Unassembled WGS sequence"/>
</dbReference>
<name>A0A2R8AMV6_9RHOB</name>
<gene>
    <name evidence="2" type="ORF">ALP8811_02413</name>
</gene>
<dbReference type="AlphaFoldDB" id="A0A2R8AMV6"/>
<sequence length="76" mass="8825">MTHVLTLPPRSRHRPRLQSALIGLIERHGRWRVVRAALFARPSQKLRSEDLTPHMRRDLNLHAPSDSLPSARQHLL</sequence>
<organism evidence="2 3">
    <name type="scientific">Aliiroseovarius pelagivivens</name>
    <dbReference type="NCBI Taxonomy" id="1639690"/>
    <lineage>
        <taxon>Bacteria</taxon>
        <taxon>Pseudomonadati</taxon>
        <taxon>Pseudomonadota</taxon>
        <taxon>Alphaproteobacteria</taxon>
        <taxon>Rhodobacterales</taxon>
        <taxon>Paracoccaceae</taxon>
        <taxon>Aliiroseovarius</taxon>
    </lineage>
</organism>
<keyword evidence="3" id="KW-1185">Reference proteome</keyword>
<reference evidence="2 3" key="1">
    <citation type="submission" date="2018-03" db="EMBL/GenBank/DDBJ databases">
        <authorList>
            <person name="Keele B.F."/>
        </authorList>
    </citation>
    <scope>NUCLEOTIDE SEQUENCE [LARGE SCALE GENOMIC DNA]</scope>
    <source>
        <strain evidence="2 3">CECT 8811</strain>
    </source>
</reference>
<dbReference type="OrthoDB" id="7877231at2"/>
<feature type="region of interest" description="Disordered" evidence="1">
    <location>
        <begin position="46"/>
        <end position="76"/>
    </location>
</feature>
<proteinExistence type="predicted"/>
<feature type="compositionally biased region" description="Basic and acidic residues" evidence="1">
    <location>
        <begin position="46"/>
        <end position="60"/>
    </location>
</feature>
<dbReference type="EMBL" id="OMOI01000001">
    <property type="protein sequence ID" value="SPF77386.1"/>
    <property type="molecule type" value="Genomic_DNA"/>
</dbReference>
<evidence type="ECO:0000256" key="1">
    <source>
        <dbReference type="SAM" id="MobiDB-lite"/>
    </source>
</evidence>
<accession>A0A2R8AMV6</accession>
<evidence type="ECO:0000313" key="3">
    <source>
        <dbReference type="Proteomes" id="UP000244911"/>
    </source>
</evidence>
<dbReference type="RefSeq" id="WP_108857318.1">
    <property type="nucleotide sequence ID" value="NZ_OMOI01000001.1"/>
</dbReference>